<keyword evidence="1" id="KW-0732">Signal</keyword>
<protein>
    <submittedName>
        <fullName evidence="2">Peptidase M10A and M12B matrixin and adamalysin</fullName>
    </submittedName>
</protein>
<feature type="signal peptide" evidence="1">
    <location>
        <begin position="1"/>
        <end position="20"/>
    </location>
</feature>
<name>F2IFW8_FLUTR</name>
<gene>
    <name evidence="2" type="ordered locus">Fluta_1597</name>
</gene>
<evidence type="ECO:0000256" key="1">
    <source>
        <dbReference type="SAM" id="SignalP"/>
    </source>
</evidence>
<dbReference type="RefSeq" id="WP_013686360.1">
    <property type="nucleotide sequence ID" value="NC_015321.1"/>
</dbReference>
<accession>F2IFW8</accession>
<evidence type="ECO:0000313" key="3">
    <source>
        <dbReference type="Proteomes" id="UP000007463"/>
    </source>
</evidence>
<sequence length="1993" mass="212108" precursor="true">MKRTLTILFSLFLFVLNAQQDSSNLSPNGIFDKVFDMNGRQYQLSDLQVGSIPKNAQLAPALLCSSGYFDLYFEQGSGMEGSSQTEIDRRNVICQVFSDLSQFIVPANSNVHVNILVRNINQELPGYDPLTNPFPAAISNVLGLASGFYVVPSNASATKGIIDNEIWKTINSGVDSYTGVASPLISTVPNGAMFYHGMVGFNFDNIGNPWNILLNQAPSSSSYFDLYSVALHEITHALGFASLIDANGDSKFNTGYEYYSRYDLFLKTAGNQSLITNTGACSLYNYSFNPALNPTVMTPASFDCATHIKFAGTVNKSVYSPSTFQPPSSLSHMEDVCHHTVNPYLDDEYYVMSNGQNGGSMKRYLKPEERAVLCDIGYQVNTTYGITSNLNYFNYNVGVCPGLQIAGVNDGITSGGLYQHVVSPGGSLTISTILQNDVNASSFECLENIYGNGTLTAISSTSFTYTAATPGVVLLRYIPVSGTGVRGNITYVLIYVSAGNCTPTVCSMLNNGNFEGAGQCGQLEVPASNGISINCWSPAVLTPDLFKRNCTSTFNNNFSIPATYYNSPGAESWNGSPNNHFMGFAGLSNGFEAAQSLLNIPLVQNQTYTLSFRAKVAYNAMNQMPPLGTNGQITFGAALSTIAWPGANSVLPSIPGSVYQLGTPIIINNTANNNWDYYSQTFTYTGSGNLSNFFIANTSLLGTSGNTYGLYIYMDDISLVAANPTIVMDLPNAMCSNQSISDLSPYAPLPNGSFSGNGVQYSGGVYSFNAAVAGIGMHTIVYTYTDNNGCSQTISDIIEVGPIITVSAINNFICSGQQVSITASGADTYTWSPATGLSTTTGPVVIASPTASTTYTITGTNSLGCTASKLVHVFITPPTATISGTTSVCQNSGSPSIALTASFGTAPYTFVYTINGGANQTITTTYGNGIGIPVPTNTSGTFTYNLVSVTSATGCSQILSGSATVTIKPLPTATISTVPTVCQGAPSPTITFTGLNGTAPYTFYYTTNGVNQSIGSGSGNVATVLVPTSATGTFTYTLTSVNSAMGCSKSQSGTAAITVSPCPDCGTGTLISGTVTTSPTANTTLRVASNTTISGNVTFTGNNVKIQPGVTITVASTATLNITGSHFYGCENMWQGIVVQPGGKVNMQPYIVSSTVTKTPLIEDAVIGVDFLPVTTQQSVILLQVNNATFNKNATAIRVQGYPFANVASMFSVKNSLFTCRTIYNTSASTWPLTTTVKALNGSTDPYVNPYITTTYPITTMKVPQNSTFSDKGIQLVNVGTVFNSMNIGSTVAAEYNVFDNLKVALHCSNANVKVENTAVQFPQIITSAMYSSQSLPNIGTGIFATATSGYLGKVDVAGTTSLPNKFYGLSRVLHVVNYQNVQFNYNTIRSTRTNNYPVQGYYNGNMGLYLSLEQFQTVGVVYNTIYNTNTGVFVSVNNGINPCVGASIAVSNNLFQKNLGTNNGSFGTSAIHLENNSALDVFAGSIYSISNTITGSLRGITVNNWLKTSITTNENTLTLGINPNAFVGASSYGIAYNNCTAGNGMNQIYGNNVIGFSQAYENYKGIQFTQSMGNNISCNGTRDTHTGLYFNGTCSQTKTYKTTMQNHRYGFVLDNSAIIGQQGTTTTPTDNTWVGTTWSPTGTTNGNFKNACLNGSNTNNSKMYVRNSSSCNPNGSTFTSGLGSWSYTASISPITLFYVSNPPLETACVTSLPPEEGLMAGTNGSEEGIASETASAEESAASWLEESAELVESVIDSDHQVVMKNQLYRLSEEESGTLSSAQPELDALIETESQTNIGTLWEVEKSLSVGDLAEAAAINNSVNPENRLEESYQLLYEADLHYRNEVFNTSDSLVLVDLAQGCPAQQGGSVFQAQALYNHVYHTATIFTPDCQTSSAKSMQQTASADHPDDENVLYKLYPVPNNGIFKLQGSLLAGDQLQIMQLDGKLLLAQTIMQDEETMDLATHLSSGTYVVVLKNSEGQVKYRNRIVVLQ</sequence>
<dbReference type="STRING" id="755732.Fluta_1597"/>
<feature type="chain" id="PRO_5003278388" evidence="1">
    <location>
        <begin position="21"/>
        <end position="1993"/>
    </location>
</feature>
<dbReference type="OrthoDB" id="1253390at2"/>
<evidence type="ECO:0000313" key="2">
    <source>
        <dbReference type="EMBL" id="AEA43589.1"/>
    </source>
</evidence>
<keyword evidence="3" id="KW-1185">Reference proteome</keyword>
<reference evidence="2 3" key="1">
    <citation type="journal article" date="2011" name="Stand. Genomic Sci.">
        <title>Complete genome sequence of the gliding freshwater bacterium Fluviicola taffensis type strain (RW262).</title>
        <authorList>
            <person name="Woyke T."/>
            <person name="Chertkov O."/>
            <person name="Lapidus A."/>
            <person name="Nolan M."/>
            <person name="Lucas S."/>
            <person name="Del Rio T.G."/>
            <person name="Tice H."/>
            <person name="Cheng J.F."/>
            <person name="Tapia R."/>
            <person name="Han C."/>
            <person name="Goodwin L."/>
            <person name="Pitluck S."/>
            <person name="Liolios K."/>
            <person name="Pagani I."/>
            <person name="Ivanova N."/>
            <person name="Huntemann M."/>
            <person name="Mavromatis K."/>
            <person name="Mikhailova N."/>
            <person name="Pati A."/>
            <person name="Chen A."/>
            <person name="Palaniappan K."/>
            <person name="Land M."/>
            <person name="Hauser L."/>
            <person name="Brambilla E.M."/>
            <person name="Rohde M."/>
            <person name="Mwirichia R."/>
            <person name="Sikorski J."/>
            <person name="Tindall B.J."/>
            <person name="Goker M."/>
            <person name="Bristow J."/>
            <person name="Eisen J.A."/>
            <person name="Markowitz V."/>
            <person name="Hugenholtz P."/>
            <person name="Klenk H.P."/>
            <person name="Kyrpides N.C."/>
        </authorList>
    </citation>
    <scope>NUCLEOTIDE SEQUENCE [LARGE SCALE GENOMIC DNA]</scope>
    <source>
        <strain evidence="3">DSM 16823 / RW262 / RW262</strain>
    </source>
</reference>
<dbReference type="KEGG" id="fte:Fluta_1597"/>
<dbReference type="HOGENOM" id="CLU_234037_0_0_10"/>
<organism evidence="2 3">
    <name type="scientific">Fluviicola taffensis (strain DSM 16823 / NCIMB 13979 / RW262)</name>
    <dbReference type="NCBI Taxonomy" id="755732"/>
    <lineage>
        <taxon>Bacteria</taxon>
        <taxon>Pseudomonadati</taxon>
        <taxon>Bacteroidota</taxon>
        <taxon>Flavobacteriia</taxon>
        <taxon>Flavobacteriales</taxon>
        <taxon>Crocinitomicaceae</taxon>
        <taxon>Fluviicola</taxon>
    </lineage>
</organism>
<dbReference type="Proteomes" id="UP000007463">
    <property type="component" value="Chromosome"/>
</dbReference>
<proteinExistence type="predicted"/>
<reference evidence="3" key="2">
    <citation type="submission" date="2011-02" db="EMBL/GenBank/DDBJ databases">
        <title>The complete genome of Fluviicola taffensis DSM 16823.</title>
        <authorList>
            <consortium name="US DOE Joint Genome Institute (JGI-PGF)"/>
            <person name="Lucas S."/>
            <person name="Copeland A."/>
            <person name="Lapidus A."/>
            <person name="Bruce D."/>
            <person name="Goodwin L."/>
            <person name="Pitluck S."/>
            <person name="Kyrpides N."/>
            <person name="Mavromatis K."/>
            <person name="Ivanova N."/>
            <person name="Mikhailova N."/>
            <person name="Pagani I."/>
            <person name="Chertkov O."/>
            <person name="Detter J.C."/>
            <person name="Han C."/>
            <person name="Tapia R."/>
            <person name="Land M."/>
            <person name="Hauser L."/>
            <person name="Markowitz V."/>
            <person name="Cheng J.-F."/>
            <person name="Hugenholtz P."/>
            <person name="Woyke T."/>
            <person name="Wu D."/>
            <person name="Tindall B."/>
            <person name="Pomrenke H.G."/>
            <person name="Brambilla E."/>
            <person name="Klenk H.-P."/>
            <person name="Eisen J.A."/>
        </authorList>
    </citation>
    <scope>NUCLEOTIDE SEQUENCE [LARGE SCALE GENOMIC DNA]</scope>
    <source>
        <strain evidence="3">DSM 16823 / RW262 / RW262</strain>
    </source>
</reference>
<dbReference type="eggNOG" id="COG3291">
    <property type="taxonomic scope" value="Bacteria"/>
</dbReference>
<dbReference type="EMBL" id="CP002542">
    <property type="protein sequence ID" value="AEA43589.1"/>
    <property type="molecule type" value="Genomic_DNA"/>
</dbReference>